<protein>
    <submittedName>
        <fullName evidence="1">Uncharacterized protein</fullName>
    </submittedName>
</protein>
<proteinExistence type="predicted"/>
<dbReference type="AlphaFoldDB" id="A0A377Q0F9"/>
<evidence type="ECO:0000313" key="2">
    <source>
        <dbReference type="Proteomes" id="UP000255269"/>
    </source>
</evidence>
<gene>
    <name evidence="1" type="ORF">NCTC13156_01096</name>
</gene>
<dbReference type="EMBL" id="UGJF01000001">
    <property type="protein sequence ID" value="STQ88259.1"/>
    <property type="molecule type" value="Genomic_DNA"/>
</dbReference>
<name>A0A377Q0F9_9HELI</name>
<sequence length="39" mass="4602">MRKIIFLMALLSNLAFANYDFRSILEKLCNEGRPESCFF</sequence>
<evidence type="ECO:0000313" key="1">
    <source>
        <dbReference type="EMBL" id="STQ88259.1"/>
    </source>
</evidence>
<dbReference type="Proteomes" id="UP000255269">
    <property type="component" value="Unassembled WGS sequence"/>
</dbReference>
<accession>A0A377Q0F9</accession>
<reference evidence="1 2" key="1">
    <citation type="submission" date="2018-06" db="EMBL/GenBank/DDBJ databases">
        <authorList>
            <consortium name="Pathogen Informatics"/>
            <person name="Doyle S."/>
        </authorList>
    </citation>
    <scope>NUCLEOTIDE SEQUENCE [LARGE SCALE GENOMIC DNA]</scope>
    <source>
        <strain evidence="1 2">NCTC13156</strain>
    </source>
</reference>
<organism evidence="1 2">
    <name type="scientific">Helicobacter pullorum</name>
    <dbReference type="NCBI Taxonomy" id="35818"/>
    <lineage>
        <taxon>Bacteria</taxon>
        <taxon>Pseudomonadati</taxon>
        <taxon>Campylobacterota</taxon>
        <taxon>Epsilonproteobacteria</taxon>
        <taxon>Campylobacterales</taxon>
        <taxon>Helicobacteraceae</taxon>
        <taxon>Helicobacter</taxon>
    </lineage>
</organism>